<reference key="1">
    <citation type="submission" date="2009-08" db="EMBL/GenBank/DDBJ databases">
        <title>The genome sequence of Spirochaeta thermophila DSM6192.</title>
        <authorList>
            <person name="Angelov A."/>
            <person name="Mientus M."/>
            <person name="Wittenberg S."/>
            <person name="Lehmann R."/>
            <person name="Liesegang H."/>
            <person name="Daniel R."/>
            <person name="Liebl W."/>
        </authorList>
    </citation>
    <scope>NUCLEOTIDE SEQUENCE</scope>
    <source>
        <strain>DSM 6192</strain>
    </source>
</reference>
<organism evidence="1 2">
    <name type="scientific">Winmispira thermophila (strain ATCC 49972 / DSM 6192 / RI 19.B1)</name>
    <name type="common">Spirochaeta thermophila</name>
    <dbReference type="NCBI Taxonomy" id="665571"/>
    <lineage>
        <taxon>Bacteria</taxon>
        <taxon>Pseudomonadati</taxon>
        <taxon>Spirochaetota</taxon>
        <taxon>Spirochaetia</taxon>
        <taxon>Winmispirales</taxon>
        <taxon>Winmispiraceae</taxon>
        <taxon>Winmispira</taxon>
    </lineage>
</organism>
<name>E0RQC7_WINT6</name>
<reference evidence="1 2" key="2">
    <citation type="journal article" date="2010" name="J. Bacteriol.">
        <title>Genome sequence of the polysaccharide-degrading, thermophilic anaerobe Spirochaeta thermophila DSM 6192.</title>
        <authorList>
            <person name="Angelov A."/>
            <person name="Liebl S."/>
            <person name="Ballschmiter M."/>
            <person name="Bomeke M."/>
            <person name="Lehmann R."/>
            <person name="Liesegang H."/>
            <person name="Daniel R."/>
            <person name="Liebl W."/>
        </authorList>
    </citation>
    <scope>NUCLEOTIDE SEQUENCE [LARGE SCALE GENOMIC DNA]</scope>
    <source>
        <strain evidence="2">ATCC 49972 / DSM 6192 / RI 19.B1</strain>
    </source>
</reference>
<dbReference type="HOGENOM" id="CLU_1080905_0_0_12"/>
<dbReference type="RefSeq" id="WP_013314742.1">
    <property type="nucleotide sequence ID" value="NC_014484.1"/>
</dbReference>
<dbReference type="KEGG" id="sta:STHERM_c19680"/>
<proteinExistence type="predicted"/>
<dbReference type="Pfam" id="PF19538">
    <property type="entry name" value="DUF6062"/>
    <property type="match status" value="1"/>
</dbReference>
<evidence type="ECO:0000313" key="1">
    <source>
        <dbReference type="EMBL" id="ADN02903.1"/>
    </source>
</evidence>
<sequence>MKHNIATLAVWDAFRQDGTCPLCLLERKQEHQLVTSHLENIMDPATRTLIEEKGYCGRHLRLLYERNDLLPLAIQLKDILVYRVGRRRKRYDEVRRHAERVPRLIRLLKKRSQIEDETCLICDELEEGTSLNIHIIFTLWKKEEDFRETAARCAGFCLPHEDLLLREAPLLLGGKHLSSFLSMITARQEDRFRTLEETLSYFIDQYDYRNAGRPWGTSREAVPRTIETLAGLILNEKKEK</sequence>
<dbReference type="EMBL" id="CP001698">
    <property type="protein sequence ID" value="ADN02903.1"/>
    <property type="molecule type" value="Genomic_DNA"/>
</dbReference>
<protein>
    <submittedName>
        <fullName evidence="1">Uncharacterized protein</fullName>
    </submittedName>
</protein>
<dbReference type="InterPro" id="IPR045706">
    <property type="entry name" value="DUF6062"/>
</dbReference>
<dbReference type="eggNOG" id="ENOG502ZBX8">
    <property type="taxonomic scope" value="Bacteria"/>
</dbReference>
<accession>E0RQC7</accession>
<dbReference type="PaxDb" id="665571-STHERM_c19680"/>
<gene>
    <name evidence="1" type="ordered locus">STHERM_c19680</name>
</gene>
<dbReference type="AlphaFoldDB" id="E0RQC7"/>
<evidence type="ECO:0000313" key="2">
    <source>
        <dbReference type="Proteomes" id="UP000001296"/>
    </source>
</evidence>
<dbReference type="Proteomes" id="UP000001296">
    <property type="component" value="Chromosome"/>
</dbReference>